<evidence type="ECO:0000256" key="4">
    <source>
        <dbReference type="SAM" id="SignalP"/>
    </source>
</evidence>
<keyword evidence="1 2" id="KW-1015">Disulfide bond</keyword>
<dbReference type="PROSITE" id="PS50287">
    <property type="entry name" value="SRCR_2"/>
    <property type="match status" value="1"/>
</dbReference>
<feature type="chain" id="PRO_5039147597" description="SRCR domain-containing protein" evidence="4">
    <location>
        <begin position="20"/>
        <end position="139"/>
    </location>
</feature>
<feature type="compositionally biased region" description="Low complexity" evidence="3">
    <location>
        <begin position="130"/>
        <end position="139"/>
    </location>
</feature>
<evidence type="ECO:0000256" key="2">
    <source>
        <dbReference type="PROSITE-ProRule" id="PRU00196"/>
    </source>
</evidence>
<dbReference type="SMART" id="SM00202">
    <property type="entry name" value="SR"/>
    <property type="match status" value="1"/>
</dbReference>
<comment type="caution">
    <text evidence="2">Lacks conserved residue(s) required for the propagation of feature annotation.</text>
</comment>
<feature type="region of interest" description="Disordered" evidence="3">
    <location>
        <begin position="119"/>
        <end position="139"/>
    </location>
</feature>
<feature type="disulfide bond" evidence="2">
    <location>
        <begin position="89"/>
        <end position="99"/>
    </location>
</feature>
<comment type="caution">
    <text evidence="6">The sequence shown here is derived from an EMBL/GenBank/DDBJ whole genome shotgun (WGS) entry which is preliminary data.</text>
</comment>
<feature type="non-terminal residue" evidence="6">
    <location>
        <position position="139"/>
    </location>
</feature>
<sequence>MQWFAVLSSLVLLCSLVRSRQLRLVGGWRRGGCSGLVEVRDGGRWGRLCFDRRNPIVARLVCLDAGCGELDFLRPRRGDRATSGVQLLCEGQETTLRDCLWRSQDTPCDTELDMVCTDGVPSEPVSTSDTTRQQQRTPS</sequence>
<gene>
    <name evidence="6" type="ORF">ANANG_G00217920</name>
</gene>
<proteinExistence type="predicted"/>
<dbReference type="Gene3D" id="3.10.250.10">
    <property type="entry name" value="SRCR-like domain"/>
    <property type="match status" value="1"/>
</dbReference>
<reference evidence="6" key="1">
    <citation type="submission" date="2021-01" db="EMBL/GenBank/DDBJ databases">
        <title>A chromosome-scale assembly of European eel, Anguilla anguilla.</title>
        <authorList>
            <person name="Henkel C."/>
            <person name="Jong-Raadsen S.A."/>
            <person name="Dufour S."/>
            <person name="Weltzien F.-A."/>
            <person name="Palstra A.P."/>
            <person name="Pelster B."/>
            <person name="Spaink H.P."/>
            <person name="Van Den Thillart G.E."/>
            <person name="Jansen H."/>
            <person name="Zahm M."/>
            <person name="Klopp C."/>
            <person name="Cedric C."/>
            <person name="Louis A."/>
            <person name="Berthelot C."/>
            <person name="Parey E."/>
            <person name="Roest Crollius H."/>
            <person name="Montfort J."/>
            <person name="Robinson-Rechavi M."/>
            <person name="Bucao C."/>
            <person name="Bouchez O."/>
            <person name="Gislard M."/>
            <person name="Lluch J."/>
            <person name="Milhes M."/>
            <person name="Lampietro C."/>
            <person name="Lopez Roques C."/>
            <person name="Donnadieu C."/>
            <person name="Braasch I."/>
            <person name="Desvignes T."/>
            <person name="Postlethwait J."/>
            <person name="Bobe J."/>
            <person name="Guiguen Y."/>
            <person name="Dirks R."/>
        </authorList>
    </citation>
    <scope>NUCLEOTIDE SEQUENCE</scope>
    <source>
        <strain evidence="6">Tag_6206</strain>
        <tissue evidence="6">Liver</tissue>
    </source>
</reference>
<feature type="signal peptide" evidence="4">
    <location>
        <begin position="1"/>
        <end position="19"/>
    </location>
</feature>
<evidence type="ECO:0000256" key="3">
    <source>
        <dbReference type="SAM" id="MobiDB-lite"/>
    </source>
</evidence>
<accession>A0A9D3LWY0</accession>
<dbReference type="Proteomes" id="UP001044222">
    <property type="component" value="Chromosome 12"/>
</dbReference>
<dbReference type="AlphaFoldDB" id="A0A9D3LWY0"/>
<name>A0A9D3LWY0_ANGAN</name>
<dbReference type="GO" id="GO:0016020">
    <property type="term" value="C:membrane"/>
    <property type="evidence" value="ECO:0007669"/>
    <property type="project" value="InterPro"/>
</dbReference>
<evidence type="ECO:0000313" key="6">
    <source>
        <dbReference type="EMBL" id="KAG5837891.1"/>
    </source>
</evidence>
<dbReference type="EMBL" id="JAFIRN010000012">
    <property type="protein sequence ID" value="KAG5837891.1"/>
    <property type="molecule type" value="Genomic_DNA"/>
</dbReference>
<dbReference type="InterPro" id="IPR036772">
    <property type="entry name" value="SRCR-like_dom_sf"/>
</dbReference>
<evidence type="ECO:0000313" key="7">
    <source>
        <dbReference type="Proteomes" id="UP001044222"/>
    </source>
</evidence>
<evidence type="ECO:0000256" key="1">
    <source>
        <dbReference type="ARBA" id="ARBA00023157"/>
    </source>
</evidence>
<dbReference type="InterPro" id="IPR001190">
    <property type="entry name" value="SRCR"/>
</dbReference>
<organism evidence="6 7">
    <name type="scientific">Anguilla anguilla</name>
    <name type="common">European freshwater eel</name>
    <name type="synonym">Muraena anguilla</name>
    <dbReference type="NCBI Taxonomy" id="7936"/>
    <lineage>
        <taxon>Eukaryota</taxon>
        <taxon>Metazoa</taxon>
        <taxon>Chordata</taxon>
        <taxon>Craniata</taxon>
        <taxon>Vertebrata</taxon>
        <taxon>Euteleostomi</taxon>
        <taxon>Actinopterygii</taxon>
        <taxon>Neopterygii</taxon>
        <taxon>Teleostei</taxon>
        <taxon>Anguilliformes</taxon>
        <taxon>Anguillidae</taxon>
        <taxon>Anguilla</taxon>
    </lineage>
</organism>
<feature type="domain" description="SRCR" evidence="5">
    <location>
        <begin position="22"/>
        <end position="117"/>
    </location>
</feature>
<evidence type="ECO:0000259" key="5">
    <source>
        <dbReference type="PROSITE" id="PS50287"/>
    </source>
</evidence>
<keyword evidence="7" id="KW-1185">Reference proteome</keyword>
<keyword evidence="4" id="KW-0732">Signal</keyword>
<protein>
    <recommendedName>
        <fullName evidence="5">SRCR domain-containing protein</fullName>
    </recommendedName>
</protein>
<dbReference type="Pfam" id="PF00530">
    <property type="entry name" value="SRCR"/>
    <property type="match status" value="1"/>
</dbReference>
<dbReference type="SUPFAM" id="SSF56487">
    <property type="entry name" value="SRCR-like"/>
    <property type="match status" value="1"/>
</dbReference>